<dbReference type="InterPro" id="IPR050187">
    <property type="entry name" value="Lipid_Phosphate_FormReg"/>
</dbReference>
<dbReference type="InterPro" id="IPR001206">
    <property type="entry name" value="Diacylglycerol_kinase_cat_dom"/>
</dbReference>
<dbReference type="GO" id="GO:0016301">
    <property type="term" value="F:kinase activity"/>
    <property type="evidence" value="ECO:0007669"/>
    <property type="project" value="UniProtKB-KW"/>
</dbReference>
<evidence type="ECO:0000313" key="7">
    <source>
        <dbReference type="Proteomes" id="UP000244896"/>
    </source>
</evidence>
<reference evidence="6 7" key="1">
    <citation type="journal article" date="2018" name="Syst. Appl. Microbiol.">
        <title>Ereboglobus luteus gen. nov. sp. nov. from cockroach guts, and new insights into the oxygen relationship of the genera Opitutus and Didymococcus (Verrucomicrobia: Opitutaceae).</title>
        <authorList>
            <person name="Tegtmeier D."/>
            <person name="Belitz A."/>
            <person name="Radek R."/>
            <person name="Heimerl T."/>
            <person name="Brune A."/>
        </authorList>
    </citation>
    <scope>NUCLEOTIDE SEQUENCE [LARGE SCALE GENOMIC DNA]</scope>
    <source>
        <strain evidence="6 7">Ho45</strain>
    </source>
</reference>
<proteinExistence type="predicted"/>
<dbReference type="Gene3D" id="3.40.50.10330">
    <property type="entry name" value="Probable inorganic polyphosphate/atp-NAD kinase, domain 1"/>
    <property type="match status" value="1"/>
</dbReference>
<sequence>MKKARFIFNPRSGYNISNPRVVERVRRFIAEQNAAGVLDARLVSTERPHHATELARAAIADGCELVVAVGGDGTINETATALVNAPAPVALGLVPCGSGNGLGRHLGIPRPDESALRALVDGTPRMIDTAMANEHPFFNMMGLGFDAGISARFRSLKKRGFPRYLKIILSEFFRYKPASCAITPLDENELPAPATAKQRLEAEAFILAIGNSDQYGNDGFITPLARIDDGQLDLTLVRGVSLLNALPLAIRLLTRRLYGSKKVTHLRAPGFVIERPEPGLIHTDGEPREAAARIEVKILSQSLRVMTPRGKAP</sequence>
<dbReference type="PROSITE" id="PS50146">
    <property type="entry name" value="DAGK"/>
    <property type="match status" value="1"/>
</dbReference>
<dbReference type="InterPro" id="IPR017438">
    <property type="entry name" value="ATP-NAD_kinase_N"/>
</dbReference>
<evidence type="ECO:0000256" key="3">
    <source>
        <dbReference type="ARBA" id="ARBA00022777"/>
    </source>
</evidence>
<protein>
    <recommendedName>
        <fullName evidence="5">DAGKc domain-containing protein</fullName>
    </recommendedName>
</protein>
<feature type="domain" description="DAGKc" evidence="5">
    <location>
        <begin position="1"/>
        <end position="135"/>
    </location>
</feature>
<dbReference type="InterPro" id="IPR016064">
    <property type="entry name" value="NAD/diacylglycerol_kinase_sf"/>
</dbReference>
<dbReference type="OrthoDB" id="9786026at2"/>
<keyword evidence="7" id="KW-1185">Reference proteome</keyword>
<organism evidence="6 7">
    <name type="scientific">Ereboglobus luteus</name>
    <dbReference type="NCBI Taxonomy" id="1796921"/>
    <lineage>
        <taxon>Bacteria</taxon>
        <taxon>Pseudomonadati</taxon>
        <taxon>Verrucomicrobiota</taxon>
        <taxon>Opitutia</taxon>
        <taxon>Opitutales</taxon>
        <taxon>Opitutaceae</taxon>
        <taxon>Ereboglobus</taxon>
    </lineage>
</organism>
<keyword evidence="3" id="KW-0418">Kinase</keyword>
<evidence type="ECO:0000256" key="4">
    <source>
        <dbReference type="ARBA" id="ARBA00022840"/>
    </source>
</evidence>
<evidence type="ECO:0000256" key="1">
    <source>
        <dbReference type="ARBA" id="ARBA00022679"/>
    </source>
</evidence>
<evidence type="ECO:0000313" key="6">
    <source>
        <dbReference type="EMBL" id="AWI09357.1"/>
    </source>
</evidence>
<dbReference type="GO" id="GO:0005886">
    <property type="term" value="C:plasma membrane"/>
    <property type="evidence" value="ECO:0007669"/>
    <property type="project" value="TreeGrafter"/>
</dbReference>
<accession>A0A2U8E3A5</accession>
<keyword evidence="4" id="KW-0067">ATP-binding</keyword>
<dbReference type="PANTHER" id="PTHR12358:SF106">
    <property type="entry name" value="LIPID KINASE YEGS"/>
    <property type="match status" value="1"/>
</dbReference>
<keyword evidence="1" id="KW-0808">Transferase</keyword>
<dbReference type="Proteomes" id="UP000244896">
    <property type="component" value="Chromosome"/>
</dbReference>
<dbReference type="KEGG" id="elut:CKA38_08975"/>
<dbReference type="RefSeq" id="WP_108825167.1">
    <property type="nucleotide sequence ID" value="NZ_CP023004.1"/>
</dbReference>
<dbReference type="Pfam" id="PF00781">
    <property type="entry name" value="DAGK_cat"/>
    <property type="match status" value="1"/>
</dbReference>
<dbReference type="AlphaFoldDB" id="A0A2U8E3A5"/>
<keyword evidence="2" id="KW-0547">Nucleotide-binding</keyword>
<gene>
    <name evidence="6" type="ORF">CKA38_08975</name>
</gene>
<dbReference type="InterPro" id="IPR045540">
    <property type="entry name" value="YegS/DAGK_C"/>
</dbReference>
<name>A0A2U8E3A5_9BACT</name>
<dbReference type="PANTHER" id="PTHR12358">
    <property type="entry name" value="SPHINGOSINE KINASE"/>
    <property type="match status" value="1"/>
</dbReference>
<dbReference type="GO" id="GO:0005524">
    <property type="term" value="F:ATP binding"/>
    <property type="evidence" value="ECO:0007669"/>
    <property type="project" value="UniProtKB-KW"/>
</dbReference>
<evidence type="ECO:0000259" key="5">
    <source>
        <dbReference type="PROSITE" id="PS50146"/>
    </source>
</evidence>
<dbReference type="Gene3D" id="2.60.200.40">
    <property type="match status" value="1"/>
</dbReference>
<dbReference type="SMART" id="SM00046">
    <property type="entry name" value="DAGKc"/>
    <property type="match status" value="1"/>
</dbReference>
<dbReference type="Pfam" id="PF19279">
    <property type="entry name" value="YegS_C"/>
    <property type="match status" value="1"/>
</dbReference>
<evidence type="ECO:0000256" key="2">
    <source>
        <dbReference type="ARBA" id="ARBA00022741"/>
    </source>
</evidence>
<dbReference type="EMBL" id="CP023004">
    <property type="protein sequence ID" value="AWI09357.1"/>
    <property type="molecule type" value="Genomic_DNA"/>
</dbReference>
<dbReference type="SUPFAM" id="SSF111331">
    <property type="entry name" value="NAD kinase/diacylglycerol kinase-like"/>
    <property type="match status" value="1"/>
</dbReference>